<evidence type="ECO:0000313" key="2">
    <source>
        <dbReference type="Proteomes" id="UP000011274"/>
    </source>
</evidence>
<keyword evidence="1" id="KW-0547">Nucleotide-binding</keyword>
<organismHost>
    <name type="scientific">Musca domestica</name>
    <name type="common">House fly</name>
    <dbReference type="NCBI Taxonomy" id="7370"/>
</organismHost>
<dbReference type="InterPro" id="IPR027417">
    <property type="entry name" value="P-loop_NTPase"/>
</dbReference>
<keyword evidence="2" id="KW-1185">Reference proteome</keyword>
<accession>B2YG81</accession>
<dbReference type="OrthoDB" id="32323at10239"/>
<protein>
    <submittedName>
        <fullName evidence="1">Helicase-like protein</fullName>
    </submittedName>
</protein>
<name>B2YG81_MHVB</name>
<keyword evidence="1" id="KW-0378">Hydrolase</keyword>
<dbReference type="RefSeq" id="YP_001883432.1">
    <property type="nucleotide sequence ID" value="NC_010671.1"/>
</dbReference>
<dbReference type="Gene3D" id="3.40.50.300">
    <property type="entry name" value="P-loop containing nucleotide triphosphate hydrolases"/>
    <property type="match status" value="1"/>
</dbReference>
<evidence type="ECO:0000313" key="1">
    <source>
        <dbReference type="EMBL" id="ACD03563.1"/>
    </source>
</evidence>
<gene>
    <name evidence="1" type="ORF">MdSGHV104</name>
</gene>
<keyword evidence="1" id="KW-0347">Helicase</keyword>
<dbReference type="EMBL" id="EU522111">
    <property type="protein sequence ID" value="ACD03563.1"/>
    <property type="molecule type" value="Genomic_DNA"/>
</dbReference>
<dbReference type="SUPFAM" id="SSF52540">
    <property type="entry name" value="P-loop containing nucleoside triphosphate hydrolases"/>
    <property type="match status" value="1"/>
</dbReference>
<dbReference type="GeneID" id="6295465"/>
<dbReference type="KEGG" id="vg:6295465"/>
<proteinExistence type="predicted"/>
<keyword evidence="1" id="KW-0067">ATP-binding</keyword>
<dbReference type="GO" id="GO:0004386">
    <property type="term" value="F:helicase activity"/>
    <property type="evidence" value="ECO:0007669"/>
    <property type="project" value="UniProtKB-KW"/>
</dbReference>
<organism evidence="1 2">
    <name type="scientific">Musca hytrovirus</name>
    <name type="common">isolate Musca domestica/United States/Boucias/-</name>
    <name type="synonym">MHV</name>
    <dbReference type="NCBI Taxonomy" id="523909"/>
    <lineage>
        <taxon>Viruses</taxon>
        <taxon>Viruses incertae sedis</taxon>
        <taxon>Naldaviricetes</taxon>
        <taxon>Lefavirales</taxon>
        <taxon>Hytrosaviridae</taxon>
        <taxon>Muscavirus</taxon>
        <taxon>Muscavirus musdomesticae</taxon>
    </lineage>
</organism>
<sequence>MFKPQTILAMSALNRILQTELRQQISRTGNVSETMFDFIDDNKYMVTDNRYPFITAQSPYTTFRIEHSGLEYRSWISEVYRRLGADCHVHTPYTIIENTNLRKRPAHTIEDDEGFHQPSMSSPPSLQNDSTVALMGFEEIKKRRLDESVGMLDRLQKTKMLNRRERLEALKAIKANNLMEVVEELTKKFDDEQGHALIRRLSDEQRQCFESIIRYAFPQDFTNAADEGGGGTCTEDDKPKLKIPKLQPLYKMYLIEGSAGCGKSSIIESLNFYCYSRHKRYTKLLYITQTNVLCQSMRNKCLYNDGMEYLTFFKFLGIMGLDYYNKKQLLMNCDALRIDAFQHTCGTNFLRDINTLIPLPPMDGDLNDREQQPRLFIIFDEIYTVSDGKLSLFLFIVRCLKIKYPNLNIYCILIGDKNQLLPFTKTENVKLHVQHLPSTEINPTEGETEATAMDEENDDIMCSLIAQNESLLNAEHYVLQKQHRICDEVYNEFVNRVRHSDNTVETGRALLEEIYRLWPHKINSTLTLLYPVDEILHLWQSTPIDDYRNIVLRENGIFRRTIDTIVFCFTNRHAHYYNIALSFSYLNQIRQHLTNTATTTHKQNKFIIFSIIFNAEYLKLIGDNYTIRQLINNRNYLVNILPLIRYCPYKILTSGSPVARLSIVYLLDWQMSGEGTEDGDGGGQILSVVVFSPDTNVIFTLLPCKFEMNLFKRTTLFGFPLQIAFSSTFASSQGLTLNNKIAISCSNISKSELYVCLTRIKTSNDLVSIY</sequence>
<dbReference type="Proteomes" id="UP000011274">
    <property type="component" value="Segment"/>
</dbReference>
<reference evidence="1 2" key="1">
    <citation type="journal article" date="2008" name="Virology">
        <title>Sequence analysis of a non-classified, non-occluded DNA virus that causes salivary gland hypertrophy of Musca domestica, MdSGHV.</title>
        <authorList>
            <person name="Garcia-Maruniak A."/>
            <person name="Maruniak J.E."/>
            <person name="Farmerie W."/>
            <person name="Boucias D.G."/>
        </authorList>
    </citation>
    <scope>NUCLEOTIDE SEQUENCE [LARGE SCALE GENOMIC DNA]</scope>
    <source>
        <strain evidence="2">Isolate Musca domestica/United States/Boucias/-</strain>
    </source>
</reference>